<dbReference type="PANTHER" id="PTHR45745">
    <property type="entry name" value="PHOSPHOMANNOMUTASE 45A"/>
    <property type="match status" value="1"/>
</dbReference>
<dbReference type="Pfam" id="PF02879">
    <property type="entry name" value="PGM_PMM_II"/>
    <property type="match status" value="1"/>
</dbReference>
<accession>A0A117MRA9</accession>
<keyword evidence="6" id="KW-0413">Isomerase</keyword>
<keyword evidence="13" id="KW-1185">Reference proteome</keyword>
<gene>
    <name evidence="12" type="ORF">ASB62_03065</name>
</gene>
<dbReference type="InterPro" id="IPR005843">
    <property type="entry name" value="A-D-PHexomutase_C"/>
</dbReference>
<dbReference type="Gene3D" id="3.30.310.50">
    <property type="entry name" value="Alpha-D-phosphohexomutase, C-terminal domain"/>
    <property type="match status" value="1"/>
</dbReference>
<dbReference type="GO" id="GO:0000287">
    <property type="term" value="F:magnesium ion binding"/>
    <property type="evidence" value="ECO:0007669"/>
    <property type="project" value="InterPro"/>
</dbReference>
<dbReference type="Pfam" id="PF02880">
    <property type="entry name" value="PGM_PMM_III"/>
    <property type="match status" value="1"/>
</dbReference>
<dbReference type="InterPro" id="IPR036900">
    <property type="entry name" value="A-D-PHexomutase_C_sf"/>
</dbReference>
<evidence type="ECO:0000256" key="2">
    <source>
        <dbReference type="ARBA" id="ARBA00010231"/>
    </source>
</evidence>
<feature type="domain" description="Alpha-D-phosphohexomutase C-terminal" evidence="8">
    <location>
        <begin position="408"/>
        <end position="457"/>
    </location>
</feature>
<reference evidence="12 13" key="1">
    <citation type="submission" date="2015-10" db="EMBL/GenBank/DDBJ databases">
        <title>Draft Genome Sequence of Chlorobium limicola strain Frasassi Growing under Artificial Lighting in the Frasassi Cave System.</title>
        <authorList>
            <person name="Mansor M."/>
            <person name="Macalady J."/>
        </authorList>
    </citation>
    <scope>NUCLEOTIDE SEQUENCE [LARGE SCALE GENOMIC DNA]</scope>
    <source>
        <strain evidence="12 13">Frasassi</strain>
    </source>
</reference>
<evidence type="ECO:0000259" key="11">
    <source>
        <dbReference type="Pfam" id="PF02880"/>
    </source>
</evidence>
<dbReference type="RefSeq" id="WP_059138576.1">
    <property type="nucleotide sequence ID" value="NZ_LMBR01000061.1"/>
</dbReference>
<keyword evidence="5 7" id="KW-0460">Magnesium</keyword>
<dbReference type="AlphaFoldDB" id="A0A117MRA9"/>
<dbReference type="InterPro" id="IPR016066">
    <property type="entry name" value="A-D-PHexomutase_CS"/>
</dbReference>
<feature type="domain" description="Alpha-D-phosphohexomutase alpha/beta/alpha" evidence="10">
    <location>
        <begin position="158"/>
        <end position="255"/>
    </location>
</feature>
<name>A0A117MRA9_CHLLI</name>
<dbReference type="GO" id="GO:0008973">
    <property type="term" value="F:phosphopentomutase activity"/>
    <property type="evidence" value="ECO:0007669"/>
    <property type="project" value="TreeGrafter"/>
</dbReference>
<dbReference type="SUPFAM" id="SSF53738">
    <property type="entry name" value="Phosphoglucomutase, first 3 domains"/>
    <property type="match status" value="2"/>
</dbReference>
<dbReference type="PANTHER" id="PTHR45745:SF1">
    <property type="entry name" value="PHOSPHOGLUCOMUTASE 2B-RELATED"/>
    <property type="match status" value="1"/>
</dbReference>
<dbReference type="Gene3D" id="3.40.120.10">
    <property type="entry name" value="Alpha-D-Glucose-1,6-Bisphosphate, subunit A, domain 3"/>
    <property type="match status" value="3"/>
</dbReference>
<dbReference type="PRINTS" id="PR00509">
    <property type="entry name" value="PGMPMM"/>
</dbReference>
<dbReference type="InterPro" id="IPR005844">
    <property type="entry name" value="A-D-PHexomutase_a/b/a-I"/>
</dbReference>
<evidence type="ECO:0000256" key="5">
    <source>
        <dbReference type="ARBA" id="ARBA00022842"/>
    </source>
</evidence>
<keyword evidence="4 7" id="KW-0479">Metal-binding</keyword>
<dbReference type="Proteomes" id="UP000053937">
    <property type="component" value="Unassembled WGS sequence"/>
</dbReference>
<evidence type="ECO:0000259" key="9">
    <source>
        <dbReference type="Pfam" id="PF02878"/>
    </source>
</evidence>
<evidence type="ECO:0000313" key="13">
    <source>
        <dbReference type="Proteomes" id="UP000053937"/>
    </source>
</evidence>
<dbReference type="CDD" id="cd05800">
    <property type="entry name" value="PGM_like2"/>
    <property type="match status" value="1"/>
</dbReference>
<evidence type="ECO:0000259" key="10">
    <source>
        <dbReference type="Pfam" id="PF02879"/>
    </source>
</evidence>
<protein>
    <submittedName>
        <fullName evidence="12">Phosphomannomutase</fullName>
    </submittedName>
</protein>
<dbReference type="InterPro" id="IPR005845">
    <property type="entry name" value="A-D-PHexomutase_a/b/a-II"/>
</dbReference>
<evidence type="ECO:0000259" key="8">
    <source>
        <dbReference type="Pfam" id="PF00408"/>
    </source>
</evidence>
<dbReference type="InterPro" id="IPR016055">
    <property type="entry name" value="A-D-PHexomutase_a/b/a-I/II/III"/>
</dbReference>
<dbReference type="OrthoDB" id="9806956at2"/>
<organism evidence="12 13">
    <name type="scientific">Chlorobium limicola</name>
    <dbReference type="NCBI Taxonomy" id="1092"/>
    <lineage>
        <taxon>Bacteria</taxon>
        <taxon>Pseudomonadati</taxon>
        <taxon>Chlorobiota</taxon>
        <taxon>Chlorobiia</taxon>
        <taxon>Chlorobiales</taxon>
        <taxon>Chlorobiaceae</taxon>
        <taxon>Chlorobium/Pelodictyon group</taxon>
        <taxon>Chlorobium</taxon>
    </lineage>
</organism>
<dbReference type="InterPro" id="IPR005841">
    <property type="entry name" value="Alpha-D-phosphohexomutase_SF"/>
</dbReference>
<keyword evidence="3" id="KW-0597">Phosphoprotein</keyword>
<sequence length="460" mass="51324">MQVKFGTDGWRAIIAKDYTFDNLKLAALATARYIKTRPEKAKGICIGYDTRFMSKEFAEFTAEVISSQGIKVYLANSFVSTPAVSLFTKAKQLAGGIVITASHNPPVYNGFKVKAAYGGPAHPEAIAEIESYLTEIDSAQQIVPDRKLIESADLKTFYMNHLKASIDLQMIRDSRIKIAHNAMYGAGQDIITKLFDESMVSCYHCTVNPGFGGINPEPMPQYIGEFVDFFREVETDVAIINDGDADRIGMLDEHGDFVDSHKLFALILKYLVEDKHQRGEVAKTFALTDIIDRICRKHDLVMHELQVGFKHVSKLMTTNDILIGGEESGGIGITSFLPERDGVYIGLLILEIMTRKEKTLSELVQELYDEYGFFCYKRNDLHVSEEKKQAIITRAAVGDLTSIAGYKVLKFSDLDGCKYHFEGGWLLIRASGTEPVLRLYCEADSQEKVDNVLAFAAKLA</sequence>
<evidence type="ECO:0000256" key="7">
    <source>
        <dbReference type="RuleBase" id="RU004326"/>
    </source>
</evidence>
<comment type="similarity">
    <text evidence="2 7">Belongs to the phosphohexose mutase family.</text>
</comment>
<comment type="caution">
    <text evidence="12">The sequence shown here is derived from an EMBL/GenBank/DDBJ whole genome shotgun (WGS) entry which is preliminary data.</text>
</comment>
<dbReference type="SUPFAM" id="SSF55957">
    <property type="entry name" value="Phosphoglucomutase, C-terminal domain"/>
    <property type="match status" value="1"/>
</dbReference>
<dbReference type="InterPro" id="IPR005846">
    <property type="entry name" value="A-D-PHexomutase_a/b/a-III"/>
</dbReference>
<comment type="cofactor">
    <cofactor evidence="1">
        <name>Mg(2+)</name>
        <dbReference type="ChEBI" id="CHEBI:18420"/>
    </cofactor>
</comment>
<dbReference type="PROSITE" id="PS00710">
    <property type="entry name" value="PGM_PMM"/>
    <property type="match status" value="1"/>
</dbReference>
<dbReference type="GO" id="GO:0006166">
    <property type="term" value="P:purine ribonucleoside salvage"/>
    <property type="evidence" value="ECO:0007669"/>
    <property type="project" value="TreeGrafter"/>
</dbReference>
<evidence type="ECO:0000313" key="12">
    <source>
        <dbReference type="EMBL" id="KUL31374.1"/>
    </source>
</evidence>
<proteinExistence type="inferred from homology"/>
<evidence type="ECO:0000256" key="1">
    <source>
        <dbReference type="ARBA" id="ARBA00001946"/>
    </source>
</evidence>
<dbReference type="Pfam" id="PF02878">
    <property type="entry name" value="PGM_PMM_I"/>
    <property type="match status" value="1"/>
</dbReference>
<dbReference type="GO" id="GO:0005975">
    <property type="term" value="P:carbohydrate metabolic process"/>
    <property type="evidence" value="ECO:0007669"/>
    <property type="project" value="InterPro"/>
</dbReference>
<dbReference type="Pfam" id="PF00408">
    <property type="entry name" value="PGM_PMM_IV"/>
    <property type="match status" value="1"/>
</dbReference>
<evidence type="ECO:0000256" key="4">
    <source>
        <dbReference type="ARBA" id="ARBA00022723"/>
    </source>
</evidence>
<feature type="domain" description="Alpha-D-phosphohexomutase alpha/beta/alpha" evidence="11">
    <location>
        <begin position="259"/>
        <end position="371"/>
    </location>
</feature>
<evidence type="ECO:0000256" key="3">
    <source>
        <dbReference type="ARBA" id="ARBA00022553"/>
    </source>
</evidence>
<feature type="domain" description="Alpha-D-phosphohexomutase alpha/beta/alpha" evidence="9">
    <location>
        <begin position="3"/>
        <end position="138"/>
    </location>
</feature>
<evidence type="ECO:0000256" key="6">
    <source>
        <dbReference type="ARBA" id="ARBA00023235"/>
    </source>
</evidence>
<dbReference type="EMBL" id="LMBR01000061">
    <property type="protein sequence ID" value="KUL31374.1"/>
    <property type="molecule type" value="Genomic_DNA"/>
</dbReference>